<dbReference type="Pfam" id="PF19833">
    <property type="entry name" value="RecG_dom3_C"/>
    <property type="match status" value="1"/>
</dbReference>
<dbReference type="GO" id="GO:0006281">
    <property type="term" value="P:DNA repair"/>
    <property type="evidence" value="ECO:0007669"/>
    <property type="project" value="UniProtKB-UniRule"/>
</dbReference>
<evidence type="ECO:0000256" key="2">
    <source>
        <dbReference type="ARBA" id="ARBA00022741"/>
    </source>
</evidence>
<evidence type="ECO:0000256" key="10">
    <source>
        <dbReference type="ARBA" id="ARBA00023235"/>
    </source>
</evidence>
<evidence type="ECO:0000256" key="7">
    <source>
        <dbReference type="ARBA" id="ARBA00023125"/>
    </source>
</evidence>
<sequence>MSLRPSILDPLFAPANTLPGVGPKVAPLLDRLVGEPGRPTRVMDLLFHLPSGGVSREMKGSIADAPVGEPVTLSVTVVAHRPPPPGRRAPYRILVEDETGDVTLVFFNGQKARLEKLLPVGERRYVSGKIELWEAMRQMVHPDRILDDKGIENLPAVEAVYGLTEGLSSRMVGRYVGAALERVPRVPEWQDAAWLDRNGLPDFASALAAIHRPGNAQQLSEDALSKSPARRRLAYDEILASQLALALVRSRMRRLPGRVNAGDGHLVERIKRALPFGLTGSQSKAVDDIRNDLVADKKMLRLLQGDVGSGKTVVGLLAMASAIEAGRQAALMAPTEILARQHYERIAPLAEQAGLSMALLTGREKGAARKAVLAGLADGSINIAVGTHALFQEGVAFQDLGVAVVDEQHRFGVHQRLALGSKGEAVDILVMTATPIPRTLALTYFGDMDVSVLSEKPAGRKPIATKLISIERLDEVIGAMGRAIGNGDQVYWVCPLVGESETVDLAAAEERFEQLKSIFGDQIGLVHGKMAGRDKDAAMERFSKGETKILVSTTVIEVGVDVPNATIMVIEHAERFGLAQLHQLRGRVGRGSRSSTCLLIYKGPLGQVAQARLEMMRQTEDGFRIAEEDLRLRGEGEVLGTRQSGLPGFKLARLEVDGDLLAAARDDARLIVDRDPDLVSDRGQALRVLLYMFERDSAIRLLRAG</sequence>
<dbReference type="NCBIfam" id="NF008168">
    <property type="entry name" value="PRK10917.2-2"/>
    <property type="match status" value="1"/>
</dbReference>
<keyword evidence="5 13" id="KW-0347">Helicase</keyword>
<dbReference type="InterPro" id="IPR011545">
    <property type="entry name" value="DEAD/DEAH_box_helicase_dom"/>
</dbReference>
<keyword evidence="9 13" id="KW-0234">DNA repair</keyword>
<dbReference type="SMART" id="SM00487">
    <property type="entry name" value="DEXDc"/>
    <property type="match status" value="1"/>
</dbReference>
<dbReference type="SUPFAM" id="SSF52540">
    <property type="entry name" value="P-loop containing nucleoside triphosphate hydrolases"/>
    <property type="match status" value="2"/>
</dbReference>
<feature type="domain" description="Helicase ATP-binding" evidence="14">
    <location>
        <begin position="292"/>
        <end position="453"/>
    </location>
</feature>
<evidence type="ECO:0000259" key="14">
    <source>
        <dbReference type="PROSITE" id="PS51192"/>
    </source>
</evidence>
<comment type="similarity">
    <text evidence="1 13">Belongs to the helicase family. RecG subfamily.</text>
</comment>
<protein>
    <recommendedName>
        <fullName evidence="13">ATP-dependent DNA helicase RecG</fullName>
        <ecNumber evidence="13">5.6.2.4</ecNumber>
    </recommendedName>
</protein>
<dbReference type="NCBIfam" id="NF008164">
    <property type="entry name" value="PRK10917.1-2"/>
    <property type="match status" value="1"/>
</dbReference>
<keyword evidence="6 13" id="KW-0067">ATP-binding</keyword>
<evidence type="ECO:0000256" key="1">
    <source>
        <dbReference type="ARBA" id="ARBA00007504"/>
    </source>
</evidence>
<evidence type="ECO:0000256" key="12">
    <source>
        <dbReference type="ARBA" id="ARBA00048988"/>
    </source>
</evidence>
<evidence type="ECO:0000313" key="16">
    <source>
        <dbReference type="EMBL" id="RDI56779.1"/>
    </source>
</evidence>
<comment type="catalytic activity">
    <reaction evidence="11 13">
        <text>Couples ATP hydrolysis with the unwinding of duplex DNA by translocating in the 3'-5' direction.</text>
        <dbReference type="EC" id="5.6.2.4"/>
    </reaction>
</comment>
<dbReference type="Pfam" id="PF00270">
    <property type="entry name" value="DEAD"/>
    <property type="match status" value="1"/>
</dbReference>
<evidence type="ECO:0000256" key="9">
    <source>
        <dbReference type="ARBA" id="ARBA00023204"/>
    </source>
</evidence>
<dbReference type="GO" id="GO:0016887">
    <property type="term" value="F:ATP hydrolysis activity"/>
    <property type="evidence" value="ECO:0007669"/>
    <property type="project" value="RHEA"/>
</dbReference>
<dbReference type="GO" id="GO:0043138">
    <property type="term" value="F:3'-5' DNA helicase activity"/>
    <property type="evidence" value="ECO:0007669"/>
    <property type="project" value="UniProtKB-EC"/>
</dbReference>
<comment type="function">
    <text evidence="13">Plays a critical role in recombination and DNA repair. Helps process Holliday junction intermediates to mature products by catalyzing branch migration. Has replication fork regression activity, unwinds stalled or blocked replication forks to make a HJ that can be resolved. Has a DNA unwinding activity characteristic of a DNA helicase with 3'-5' polarity.</text>
</comment>
<dbReference type="GO" id="GO:0003677">
    <property type="term" value="F:DNA binding"/>
    <property type="evidence" value="ECO:0007669"/>
    <property type="project" value="UniProtKB-KW"/>
</dbReference>
<dbReference type="Gene3D" id="3.40.50.300">
    <property type="entry name" value="P-loop containing nucleotide triphosphate hydrolases"/>
    <property type="match status" value="2"/>
</dbReference>
<dbReference type="Gene3D" id="2.40.50.140">
    <property type="entry name" value="Nucleic acid-binding proteins"/>
    <property type="match status" value="1"/>
</dbReference>
<evidence type="ECO:0000256" key="13">
    <source>
        <dbReference type="RuleBase" id="RU363016"/>
    </source>
</evidence>
<evidence type="ECO:0000256" key="8">
    <source>
        <dbReference type="ARBA" id="ARBA00023172"/>
    </source>
</evidence>
<comment type="catalytic activity">
    <reaction evidence="12 13">
        <text>ATP + H2O = ADP + phosphate + H(+)</text>
        <dbReference type="Rhea" id="RHEA:13065"/>
        <dbReference type="ChEBI" id="CHEBI:15377"/>
        <dbReference type="ChEBI" id="CHEBI:15378"/>
        <dbReference type="ChEBI" id="CHEBI:30616"/>
        <dbReference type="ChEBI" id="CHEBI:43474"/>
        <dbReference type="ChEBI" id="CHEBI:456216"/>
        <dbReference type="EC" id="5.6.2.4"/>
    </reaction>
</comment>
<name>A0A370HGV6_9HYPH</name>
<proteinExistence type="inferred from homology"/>
<dbReference type="CDD" id="cd04488">
    <property type="entry name" value="RecG_wedge_OBF"/>
    <property type="match status" value="1"/>
</dbReference>
<dbReference type="PROSITE" id="PS51194">
    <property type="entry name" value="HELICASE_CTER"/>
    <property type="match status" value="1"/>
</dbReference>
<keyword evidence="4 13" id="KW-0378">Hydrolase</keyword>
<comment type="caution">
    <text evidence="16">The sequence shown here is derived from an EMBL/GenBank/DDBJ whole genome shotgun (WGS) entry which is preliminary data.</text>
</comment>
<evidence type="ECO:0000256" key="3">
    <source>
        <dbReference type="ARBA" id="ARBA00022763"/>
    </source>
</evidence>
<dbReference type="InterPro" id="IPR047112">
    <property type="entry name" value="RecG/Mfd"/>
</dbReference>
<dbReference type="PANTHER" id="PTHR47964:SF1">
    <property type="entry name" value="ATP-DEPENDENT DNA HELICASE HOMOLOG RECG, CHLOROPLASTIC"/>
    <property type="match status" value="1"/>
</dbReference>
<dbReference type="OrthoDB" id="9804325at2"/>
<keyword evidence="2 13" id="KW-0547">Nucleotide-binding</keyword>
<evidence type="ECO:0000256" key="5">
    <source>
        <dbReference type="ARBA" id="ARBA00022806"/>
    </source>
</evidence>
<dbReference type="AlphaFoldDB" id="A0A370HGV6"/>
<dbReference type="GO" id="GO:0006310">
    <property type="term" value="P:DNA recombination"/>
    <property type="evidence" value="ECO:0007669"/>
    <property type="project" value="UniProtKB-UniRule"/>
</dbReference>
<dbReference type="SUPFAM" id="SSF50249">
    <property type="entry name" value="Nucleic acid-binding proteins"/>
    <property type="match status" value="1"/>
</dbReference>
<dbReference type="SMART" id="SM00490">
    <property type="entry name" value="HELICc"/>
    <property type="match status" value="1"/>
</dbReference>
<dbReference type="InterPro" id="IPR045562">
    <property type="entry name" value="RecG_dom3_C"/>
</dbReference>
<reference evidence="16 17" key="1">
    <citation type="submission" date="2018-07" db="EMBL/GenBank/DDBJ databases">
        <title>Genomic Encyclopedia of Type Strains, Phase IV (KMG-IV): sequencing the most valuable type-strain genomes for metagenomic binning, comparative biology and taxonomic classification.</title>
        <authorList>
            <person name="Goeker M."/>
        </authorList>
    </citation>
    <scope>NUCLEOTIDE SEQUENCE [LARGE SCALE GENOMIC DNA]</scope>
    <source>
        <strain evidence="16 17">DSM 14364</strain>
    </source>
</reference>
<keyword evidence="17" id="KW-1185">Reference proteome</keyword>
<dbReference type="NCBIfam" id="NF008165">
    <property type="entry name" value="PRK10917.1-3"/>
    <property type="match status" value="1"/>
</dbReference>
<organism evidence="16 17">
    <name type="scientific">Microvirga subterranea</name>
    <dbReference type="NCBI Taxonomy" id="186651"/>
    <lineage>
        <taxon>Bacteria</taxon>
        <taxon>Pseudomonadati</taxon>
        <taxon>Pseudomonadota</taxon>
        <taxon>Alphaproteobacteria</taxon>
        <taxon>Hyphomicrobiales</taxon>
        <taxon>Methylobacteriaceae</taxon>
        <taxon>Microvirga</taxon>
    </lineage>
</organism>
<dbReference type="PROSITE" id="PS51192">
    <property type="entry name" value="HELICASE_ATP_BIND_1"/>
    <property type="match status" value="1"/>
</dbReference>
<dbReference type="GO" id="GO:0005524">
    <property type="term" value="F:ATP binding"/>
    <property type="evidence" value="ECO:0007669"/>
    <property type="project" value="UniProtKB-KW"/>
</dbReference>
<dbReference type="RefSeq" id="WP_114771737.1">
    <property type="nucleotide sequence ID" value="NZ_QQBB01000008.1"/>
</dbReference>
<dbReference type="InterPro" id="IPR014001">
    <property type="entry name" value="Helicase_ATP-bd"/>
</dbReference>
<keyword evidence="8 13" id="KW-0233">DNA recombination</keyword>
<dbReference type="EC" id="5.6.2.4" evidence="13"/>
<dbReference type="Pfam" id="PF00271">
    <property type="entry name" value="Helicase_C"/>
    <property type="match status" value="1"/>
</dbReference>
<dbReference type="InterPro" id="IPR001650">
    <property type="entry name" value="Helicase_C-like"/>
</dbReference>
<evidence type="ECO:0000313" key="17">
    <source>
        <dbReference type="Proteomes" id="UP000254925"/>
    </source>
</evidence>
<evidence type="ECO:0000259" key="15">
    <source>
        <dbReference type="PROSITE" id="PS51194"/>
    </source>
</evidence>
<evidence type="ECO:0000256" key="4">
    <source>
        <dbReference type="ARBA" id="ARBA00022801"/>
    </source>
</evidence>
<keyword evidence="10" id="KW-0413">Isomerase</keyword>
<dbReference type="EMBL" id="QQBB01000008">
    <property type="protein sequence ID" value="RDI56779.1"/>
    <property type="molecule type" value="Genomic_DNA"/>
</dbReference>
<dbReference type="CDD" id="cd17992">
    <property type="entry name" value="DEXHc_RecG"/>
    <property type="match status" value="1"/>
</dbReference>
<evidence type="ECO:0000256" key="6">
    <source>
        <dbReference type="ARBA" id="ARBA00022840"/>
    </source>
</evidence>
<keyword evidence="3 13" id="KW-0227">DNA damage</keyword>
<gene>
    <name evidence="16" type="ORF">DES45_108128</name>
</gene>
<feature type="domain" description="Helicase C-terminal" evidence="15">
    <location>
        <begin position="472"/>
        <end position="631"/>
    </location>
</feature>
<dbReference type="Proteomes" id="UP000254925">
    <property type="component" value="Unassembled WGS sequence"/>
</dbReference>
<dbReference type="InterPro" id="IPR004609">
    <property type="entry name" value="ATP-dep_DNA_helicase_RecG"/>
</dbReference>
<evidence type="ECO:0000256" key="11">
    <source>
        <dbReference type="ARBA" id="ARBA00034617"/>
    </source>
</evidence>
<dbReference type="PANTHER" id="PTHR47964">
    <property type="entry name" value="ATP-DEPENDENT DNA HELICASE HOMOLOG RECG, CHLOROPLASTIC"/>
    <property type="match status" value="1"/>
</dbReference>
<accession>A0A370HGV6</accession>
<dbReference type="InterPro" id="IPR027417">
    <property type="entry name" value="P-loop_NTPase"/>
</dbReference>
<keyword evidence="7" id="KW-0238">DNA-binding</keyword>
<dbReference type="NCBIfam" id="TIGR00643">
    <property type="entry name" value="recG"/>
    <property type="match status" value="1"/>
</dbReference>
<dbReference type="InterPro" id="IPR012340">
    <property type="entry name" value="NA-bd_OB-fold"/>
</dbReference>